<sequence length="85" mass="10014">MCTRTMLIRVPGESEHKPAPPQMDHIDRRFRLENEPMTAETKLIAERELRETDERAKEAINELRTMLRGVMFGADRIDYLLLFLV</sequence>
<name>A0A482WIK5_LAOST</name>
<proteinExistence type="predicted"/>
<protein>
    <submittedName>
        <fullName evidence="1">Uncharacterized protein</fullName>
    </submittedName>
</protein>
<comment type="caution">
    <text evidence="1">The sequence shown here is derived from an EMBL/GenBank/DDBJ whole genome shotgun (WGS) entry which is preliminary data.</text>
</comment>
<evidence type="ECO:0000313" key="1">
    <source>
        <dbReference type="EMBL" id="RZF33011.1"/>
    </source>
</evidence>
<dbReference type="AlphaFoldDB" id="A0A482WIK5"/>
<organism evidence="1 2">
    <name type="scientific">Laodelphax striatellus</name>
    <name type="common">Small brown planthopper</name>
    <name type="synonym">Delphax striatella</name>
    <dbReference type="NCBI Taxonomy" id="195883"/>
    <lineage>
        <taxon>Eukaryota</taxon>
        <taxon>Metazoa</taxon>
        <taxon>Ecdysozoa</taxon>
        <taxon>Arthropoda</taxon>
        <taxon>Hexapoda</taxon>
        <taxon>Insecta</taxon>
        <taxon>Pterygota</taxon>
        <taxon>Neoptera</taxon>
        <taxon>Paraneoptera</taxon>
        <taxon>Hemiptera</taxon>
        <taxon>Auchenorrhyncha</taxon>
        <taxon>Fulgoroidea</taxon>
        <taxon>Delphacidae</taxon>
        <taxon>Criomorphinae</taxon>
        <taxon>Laodelphax</taxon>
    </lineage>
</organism>
<dbReference type="EMBL" id="QKKF02035351">
    <property type="protein sequence ID" value="RZF33011.1"/>
    <property type="molecule type" value="Genomic_DNA"/>
</dbReference>
<dbReference type="InParanoid" id="A0A482WIK5"/>
<reference evidence="1 2" key="1">
    <citation type="journal article" date="2017" name="Gigascience">
        <title>Genome sequence of the small brown planthopper, Laodelphax striatellus.</title>
        <authorList>
            <person name="Zhu J."/>
            <person name="Jiang F."/>
            <person name="Wang X."/>
            <person name="Yang P."/>
            <person name="Bao Y."/>
            <person name="Zhao W."/>
            <person name="Wang W."/>
            <person name="Lu H."/>
            <person name="Wang Q."/>
            <person name="Cui N."/>
            <person name="Li J."/>
            <person name="Chen X."/>
            <person name="Luo L."/>
            <person name="Yu J."/>
            <person name="Kang L."/>
            <person name="Cui F."/>
        </authorList>
    </citation>
    <scope>NUCLEOTIDE SEQUENCE [LARGE SCALE GENOMIC DNA]</scope>
    <source>
        <strain evidence="1">Lst14</strain>
    </source>
</reference>
<keyword evidence="2" id="KW-1185">Reference proteome</keyword>
<accession>A0A482WIK5</accession>
<gene>
    <name evidence="1" type="ORF">LSTR_LSTR014768</name>
</gene>
<evidence type="ECO:0000313" key="2">
    <source>
        <dbReference type="Proteomes" id="UP000291343"/>
    </source>
</evidence>
<dbReference type="Proteomes" id="UP000291343">
    <property type="component" value="Unassembled WGS sequence"/>
</dbReference>